<evidence type="ECO:0000313" key="2">
    <source>
        <dbReference type="Proteomes" id="UP001354989"/>
    </source>
</evidence>
<reference evidence="1 2" key="1">
    <citation type="submission" date="2021-12" db="EMBL/GenBank/DDBJ databases">
        <title>Genome sequencing of bacteria with rrn-lacking chromosome and rrn-plasmid.</title>
        <authorList>
            <person name="Anda M."/>
            <person name="Iwasaki W."/>
        </authorList>
    </citation>
    <scope>NUCLEOTIDE SEQUENCE [LARGE SCALE GENOMIC DNA]</scope>
    <source>
        <strain evidence="1 2">NBRC 101262</strain>
    </source>
</reference>
<accession>A0ABM7VEN0</accession>
<organism evidence="1 2">
    <name type="scientific">Persicobacter psychrovividus</name>
    <dbReference type="NCBI Taxonomy" id="387638"/>
    <lineage>
        <taxon>Bacteria</taxon>
        <taxon>Pseudomonadati</taxon>
        <taxon>Bacteroidota</taxon>
        <taxon>Cytophagia</taxon>
        <taxon>Cytophagales</taxon>
        <taxon>Persicobacteraceae</taxon>
        <taxon>Persicobacter</taxon>
    </lineage>
</organism>
<dbReference type="Proteomes" id="UP001354989">
    <property type="component" value="Chromosome"/>
</dbReference>
<sequence length="204" mass="24174">MRVDIQNSVNKIRMEPTLVIFDLDNVIPPSKFLSSFIPFLKGRKHGFIDRTTLYFYKKLIQANLISEKQMLTELAAKYFKGVNQYILEEQSKRFFDAHESLLLPDTTVNKIRFHQLLEHQIVFMTSLPKNLLFSWCREKLGLLLGNELEQKNDLLTGTLRYSSINDTLQMNWIKQKITPEYYSEVIIYSNNQQTSQQWVTYRRP</sequence>
<dbReference type="InterPro" id="IPR023214">
    <property type="entry name" value="HAD_sf"/>
</dbReference>
<evidence type="ECO:0000313" key="1">
    <source>
        <dbReference type="EMBL" id="BDC99359.1"/>
    </source>
</evidence>
<evidence type="ECO:0008006" key="3">
    <source>
        <dbReference type="Google" id="ProtNLM"/>
    </source>
</evidence>
<dbReference type="EMBL" id="AP025292">
    <property type="protein sequence ID" value="BDC99359.1"/>
    <property type="molecule type" value="Genomic_DNA"/>
</dbReference>
<proteinExistence type="predicted"/>
<dbReference type="Gene3D" id="3.40.50.1000">
    <property type="entry name" value="HAD superfamily/HAD-like"/>
    <property type="match status" value="1"/>
</dbReference>
<dbReference type="RefSeq" id="WP_338396750.1">
    <property type="nucleotide sequence ID" value="NZ_AP025292.1"/>
</dbReference>
<dbReference type="Gene3D" id="1.20.1440.100">
    <property type="entry name" value="SG protein - dephosphorylation function"/>
    <property type="match status" value="1"/>
</dbReference>
<gene>
    <name evidence="1" type="ORF">PEPS_16400</name>
</gene>
<name>A0ABM7VEN0_9BACT</name>
<keyword evidence="2" id="KW-1185">Reference proteome</keyword>
<protein>
    <recommendedName>
        <fullName evidence="3">Haloacid dehalogenase-like hydrolase</fullName>
    </recommendedName>
</protein>